<sequence length="212" mass="23831">MLKQVVTAILLLSFVLILSFVYVDLMEKKHLRNDIDFIISTLNNQEEALNIREKAASALKKIGGPAVKPLAFLLRNGDPYARRNAAFALGEVGNKDAAAYLVAASRDDNSRVRYNAIVALRKTGYKHPVGPLIEALKDESASVRMETAYFLGEIGNNNAVEALINLLKDENWGVREEVYVALKKITQEDFGRSYDNWSKWLEMKKNDKKEGK</sequence>
<protein>
    <recommendedName>
        <fullName evidence="4">HEAT repeat domain-containing protein</fullName>
    </recommendedName>
</protein>
<dbReference type="PANTHER" id="PTHR12697:SF5">
    <property type="entry name" value="DEOXYHYPUSINE HYDROXYLASE"/>
    <property type="match status" value="1"/>
</dbReference>
<dbReference type="Proteomes" id="UP000230052">
    <property type="component" value="Unassembled WGS sequence"/>
</dbReference>
<feature type="transmembrane region" description="Helical" evidence="1">
    <location>
        <begin position="6"/>
        <end position="25"/>
    </location>
</feature>
<dbReference type="PANTHER" id="PTHR12697">
    <property type="entry name" value="PBS LYASE HEAT-LIKE PROTEIN"/>
    <property type="match status" value="1"/>
</dbReference>
<proteinExistence type="predicted"/>
<name>A0A2J0KZU7_9BACT</name>
<dbReference type="InterPro" id="IPR004155">
    <property type="entry name" value="PBS_lyase_HEAT"/>
</dbReference>
<dbReference type="SUPFAM" id="SSF48371">
    <property type="entry name" value="ARM repeat"/>
    <property type="match status" value="1"/>
</dbReference>
<dbReference type="InterPro" id="IPR011989">
    <property type="entry name" value="ARM-like"/>
</dbReference>
<dbReference type="EMBL" id="PEWV01000061">
    <property type="protein sequence ID" value="PIU41333.1"/>
    <property type="molecule type" value="Genomic_DNA"/>
</dbReference>
<dbReference type="AlphaFoldDB" id="A0A2J0KZU7"/>
<evidence type="ECO:0008006" key="4">
    <source>
        <dbReference type="Google" id="ProtNLM"/>
    </source>
</evidence>
<comment type="caution">
    <text evidence="2">The sequence shown here is derived from an EMBL/GenBank/DDBJ whole genome shotgun (WGS) entry which is preliminary data.</text>
</comment>
<accession>A0A2J0KZU7</accession>
<organism evidence="2 3">
    <name type="scientific">Candidatus Aquitaenariimonas noxiae</name>
    <dbReference type="NCBI Taxonomy" id="1974741"/>
    <lineage>
        <taxon>Bacteria</taxon>
        <taxon>Pseudomonadati</taxon>
        <taxon>Candidatus Omnitrophota</taxon>
        <taxon>Candidatus Aquitaenariimonas</taxon>
    </lineage>
</organism>
<keyword evidence="1" id="KW-0472">Membrane</keyword>
<dbReference type="GO" id="GO:0016491">
    <property type="term" value="F:oxidoreductase activity"/>
    <property type="evidence" value="ECO:0007669"/>
    <property type="project" value="TreeGrafter"/>
</dbReference>
<keyword evidence="1" id="KW-0812">Transmembrane</keyword>
<evidence type="ECO:0000313" key="3">
    <source>
        <dbReference type="Proteomes" id="UP000230052"/>
    </source>
</evidence>
<dbReference type="SMART" id="SM00567">
    <property type="entry name" value="EZ_HEAT"/>
    <property type="match status" value="4"/>
</dbReference>
<dbReference type="Gene3D" id="1.25.10.10">
    <property type="entry name" value="Leucine-rich Repeat Variant"/>
    <property type="match status" value="1"/>
</dbReference>
<dbReference type="InterPro" id="IPR016024">
    <property type="entry name" value="ARM-type_fold"/>
</dbReference>
<dbReference type="Pfam" id="PF13646">
    <property type="entry name" value="HEAT_2"/>
    <property type="match status" value="2"/>
</dbReference>
<reference evidence="2 3" key="1">
    <citation type="submission" date="2017-09" db="EMBL/GenBank/DDBJ databases">
        <title>Depth-based differentiation of microbial function through sediment-hosted aquifers and enrichment of novel symbionts in the deep terrestrial subsurface.</title>
        <authorList>
            <person name="Probst A.J."/>
            <person name="Ladd B."/>
            <person name="Jarett J.K."/>
            <person name="Geller-Mcgrath D.E."/>
            <person name="Sieber C.M."/>
            <person name="Emerson J.B."/>
            <person name="Anantharaman K."/>
            <person name="Thomas B.C."/>
            <person name="Malmstrom R."/>
            <person name="Stieglmeier M."/>
            <person name="Klingl A."/>
            <person name="Woyke T."/>
            <person name="Ryan C.M."/>
            <person name="Banfield J.F."/>
        </authorList>
    </citation>
    <scope>NUCLEOTIDE SEQUENCE [LARGE SCALE GENOMIC DNA]</scope>
    <source>
        <strain evidence="2">CG07_land_8_20_14_0_80_42_15</strain>
    </source>
</reference>
<evidence type="ECO:0000256" key="1">
    <source>
        <dbReference type="SAM" id="Phobius"/>
    </source>
</evidence>
<evidence type="ECO:0000313" key="2">
    <source>
        <dbReference type="EMBL" id="PIU41333.1"/>
    </source>
</evidence>
<gene>
    <name evidence="2" type="ORF">COS99_06100</name>
</gene>
<keyword evidence="1" id="KW-1133">Transmembrane helix</keyword>